<feature type="compositionally biased region" description="Basic residues" evidence="1">
    <location>
        <begin position="1"/>
        <end position="10"/>
    </location>
</feature>
<sequence length="108" mass="12095">MRNFRSKSAKRQLANGRSSNEINSKQSNCSENMAISSTEDRLFTFVYVCASGFVADLQAYPANAFKPRWGAAVARMVALHASKPRTDSMMRALPLATRRLRGLRHDET</sequence>
<dbReference type="Proteomes" id="UP000195569">
    <property type="component" value="Unassembled WGS sequence"/>
</dbReference>
<gene>
    <name evidence="2" type="ORF">BN2476_460140</name>
</gene>
<organism evidence="2 3">
    <name type="scientific">Paraburkholderia piptadeniae</name>
    <dbReference type="NCBI Taxonomy" id="1701573"/>
    <lineage>
        <taxon>Bacteria</taxon>
        <taxon>Pseudomonadati</taxon>
        <taxon>Pseudomonadota</taxon>
        <taxon>Betaproteobacteria</taxon>
        <taxon>Burkholderiales</taxon>
        <taxon>Burkholderiaceae</taxon>
        <taxon>Paraburkholderia</taxon>
    </lineage>
</organism>
<evidence type="ECO:0000313" key="2">
    <source>
        <dbReference type="EMBL" id="SIT45297.1"/>
    </source>
</evidence>
<evidence type="ECO:0000313" key="3">
    <source>
        <dbReference type="Proteomes" id="UP000195569"/>
    </source>
</evidence>
<keyword evidence="3" id="KW-1185">Reference proteome</keyword>
<comment type="caution">
    <text evidence="2">The sequence shown here is derived from an EMBL/GenBank/DDBJ whole genome shotgun (WGS) entry which is preliminary data.</text>
</comment>
<dbReference type="EMBL" id="CYGY02000046">
    <property type="protein sequence ID" value="SIT45297.1"/>
    <property type="molecule type" value="Genomic_DNA"/>
</dbReference>
<name>A0A1N7SD05_9BURK</name>
<dbReference type="AlphaFoldDB" id="A0A1N7SD05"/>
<proteinExistence type="predicted"/>
<evidence type="ECO:0000256" key="1">
    <source>
        <dbReference type="SAM" id="MobiDB-lite"/>
    </source>
</evidence>
<feature type="compositionally biased region" description="Polar residues" evidence="1">
    <location>
        <begin position="15"/>
        <end position="29"/>
    </location>
</feature>
<reference evidence="2" key="1">
    <citation type="submission" date="2016-12" db="EMBL/GenBank/DDBJ databases">
        <authorList>
            <person name="Moulin L."/>
        </authorList>
    </citation>
    <scope>NUCLEOTIDE SEQUENCE [LARGE SCALE GENOMIC DNA]</scope>
    <source>
        <strain evidence="2">STM 7183</strain>
    </source>
</reference>
<feature type="region of interest" description="Disordered" evidence="1">
    <location>
        <begin position="1"/>
        <end position="29"/>
    </location>
</feature>
<accession>A0A1N7SD05</accession>
<protein>
    <submittedName>
        <fullName evidence="2">Uncharacterized protein</fullName>
    </submittedName>
</protein>